<gene>
    <name evidence="2" type="ORF">BcabD6B2_51320</name>
</gene>
<organism evidence="2 3">
    <name type="scientific">Babesia caballi</name>
    <dbReference type="NCBI Taxonomy" id="5871"/>
    <lineage>
        <taxon>Eukaryota</taxon>
        <taxon>Sar</taxon>
        <taxon>Alveolata</taxon>
        <taxon>Apicomplexa</taxon>
        <taxon>Aconoidasida</taxon>
        <taxon>Piroplasmida</taxon>
        <taxon>Babesiidae</taxon>
        <taxon>Babesia</taxon>
    </lineage>
</organism>
<reference evidence="2 3" key="1">
    <citation type="submission" date="2021-06" db="EMBL/GenBank/DDBJ databases">
        <title>Genome sequence of Babesia caballi.</title>
        <authorList>
            <person name="Yamagishi J."/>
            <person name="Kidaka T."/>
            <person name="Ochi A."/>
        </authorList>
    </citation>
    <scope>NUCLEOTIDE SEQUENCE [LARGE SCALE GENOMIC DNA]</scope>
    <source>
        <strain evidence="2">USDA-D6B2</strain>
    </source>
</reference>
<keyword evidence="3" id="KW-1185">Reference proteome</keyword>
<evidence type="ECO:0000313" key="3">
    <source>
        <dbReference type="Proteomes" id="UP001497744"/>
    </source>
</evidence>
<keyword evidence="1" id="KW-0812">Transmembrane</keyword>
<protein>
    <submittedName>
        <fullName evidence="2">Variant erythrocyte surface antigen-1 family protein</fullName>
    </submittedName>
</protein>
<dbReference type="Proteomes" id="UP001497744">
    <property type="component" value="Unassembled WGS sequence"/>
</dbReference>
<feature type="transmembrane region" description="Helical" evidence="1">
    <location>
        <begin position="1110"/>
        <end position="1127"/>
    </location>
</feature>
<dbReference type="Pfam" id="PF12785">
    <property type="entry name" value="VESA1_N"/>
    <property type="match status" value="1"/>
</dbReference>
<sequence>MPRDLCSEATQSAGECTVASNLEKPLTDCPSNLKEAIDWILRVTNKDGGNSGGSDKSQDLARAITELPDFEVAIRSAADKLKESGNVGVNASKALGNLKEPRTLGEIIKKLAEGLGAFIGYKEGINGIIEANKGIGRSTDPCERLRDAVLKFTETYFTGFKVYNTFLNLKNKTRSLDNVIEKLSSGIEGGQNKFDSAVQGLDTELSGVNSPEIKKVLTQLQESKSLSGKKDISALASAVEPYLKAVLDEVAKDKTVTQSAQSATIHVKQLQSKLTTLVEELKKHVGPIDDSDSSQVMRKIKSFNDTLGPLGQAIDRKKLPVEKHPVARALLVSSYNATSNFLSQLQLFYKSSYQGAPAAEFSNATSPEAIKYAKIFLACLPLIFSNLQQLYWKCKQEKNQGGWKEMLLNGSAGKGADLKHFMDLMTFSSVRLNGTMTGDNVVSKAFQNFNEFSTAANGSTTSYAQFLTKFRSGCLTTWQSSSTTAANDNFLSGLYLCSTSYFSHQHKKKAANARPPSSIREMLYWLMGLTATPQFGDLLGHIDKVVGTNFHVAVSGSSTQNETLSADQVTSYILSTCYTSPSVLNTIQGSLAFKTLQDEPWLYDLYSNSAFPFKYPSGAALFYALSDYTYALQFQLTFLYKQCEDMYINTCGWQFCTFGKDINSDLQSQIVESHICVIGCTTSTGEHSRGDHGQGYCKHEGCGTGSKHSPLQAFLTDRLKGFSRGHPSDPSSHLATCSGSLCHVPMGFKAEYLLSTHRGNTQGGHISLALKSFCGSSNTPLRQLCEMLGCLTKRTPRSLGDLFGFMWHLNGQLCKNERPKMADLATKLVNAIGQNNPSKIIPQFFFDLLEKIGGTASGNGSPTVLSRSVSAMAPSIPFLYQLFMARDTESLPGALFDLNQQCHKVEAKGGGKVSVTHNVNGFSHHNHDCSTSPADLFSLQTSRCTTGPNCGPYLSPLTMSDGSAFAPKHASSYLSWVLYLADDLARRLQEMVERFKELNCTCKAVGCHSIYGNHTATGTCKSVVECNAVLPLLYDNGFNFSNAILLKGMKLTQRGNIKSYKQENKTIRSCAHFRSQFQSVIFGTPLNKFVESTDTVLYAIRWEFFSKLSTFWTIYTCLILYTFFFLLDTLHLRSHLKFNLSHMVPPLSLLTHGTPLPVTKLTYITQ</sequence>
<dbReference type="GeneID" id="94197178"/>
<comment type="caution">
    <text evidence="2">The sequence shown here is derived from an EMBL/GenBank/DDBJ whole genome shotgun (WGS) entry which is preliminary data.</text>
</comment>
<dbReference type="RefSeq" id="XP_067717766.1">
    <property type="nucleotide sequence ID" value="XM_067861665.1"/>
</dbReference>
<dbReference type="InterPro" id="IPR024751">
    <property type="entry name" value="VESA1"/>
</dbReference>
<name>A0AAV4M1C3_BABCB</name>
<evidence type="ECO:0000313" key="2">
    <source>
        <dbReference type="EMBL" id="GIX65697.1"/>
    </source>
</evidence>
<proteinExistence type="predicted"/>
<dbReference type="EMBL" id="BPLF01000005">
    <property type="protein sequence ID" value="GIX65697.1"/>
    <property type="molecule type" value="Genomic_DNA"/>
</dbReference>
<accession>A0AAV4M1C3</accession>
<dbReference type="Gene3D" id="1.20.120.20">
    <property type="entry name" value="Apolipoprotein"/>
    <property type="match status" value="1"/>
</dbReference>
<dbReference type="AlphaFoldDB" id="A0AAV4M1C3"/>
<evidence type="ECO:0000256" key="1">
    <source>
        <dbReference type="SAM" id="Phobius"/>
    </source>
</evidence>
<keyword evidence="1" id="KW-0472">Membrane</keyword>
<keyword evidence="1" id="KW-1133">Transmembrane helix</keyword>